<gene>
    <name evidence="1" type="ORF">FGD71_039765</name>
</gene>
<dbReference type="AlphaFoldDB" id="A0A505D3F8"/>
<dbReference type="Gene3D" id="3.40.190.10">
    <property type="entry name" value="Periplasmic binding protein-like II"/>
    <property type="match status" value="1"/>
</dbReference>
<dbReference type="RefSeq" id="WP_119105422.1">
    <property type="nucleotide sequence ID" value="NZ_QXMJ01000320.1"/>
</dbReference>
<dbReference type="Proteomes" id="UP000317378">
    <property type="component" value="Unassembled WGS sequence"/>
</dbReference>
<dbReference type="PROSITE" id="PS51318">
    <property type="entry name" value="TAT"/>
    <property type="match status" value="1"/>
</dbReference>
<organism evidence="1 2">
    <name type="scientific">Streptomyces sporangiiformans</name>
    <dbReference type="NCBI Taxonomy" id="2315329"/>
    <lineage>
        <taxon>Bacteria</taxon>
        <taxon>Bacillati</taxon>
        <taxon>Actinomycetota</taxon>
        <taxon>Actinomycetes</taxon>
        <taxon>Kitasatosporales</taxon>
        <taxon>Streptomycetaceae</taxon>
        <taxon>Streptomyces</taxon>
    </lineage>
</organism>
<name>A0A505D3F8_9ACTN</name>
<dbReference type="PROSITE" id="PS51257">
    <property type="entry name" value="PROKAR_LIPOPROTEIN"/>
    <property type="match status" value="1"/>
</dbReference>
<evidence type="ECO:0000313" key="2">
    <source>
        <dbReference type="Proteomes" id="UP000317378"/>
    </source>
</evidence>
<dbReference type="OrthoDB" id="2513152at2"/>
<comment type="caution">
    <text evidence="1">The sequence shown here is derived from an EMBL/GenBank/DDBJ whole genome shotgun (WGS) entry which is preliminary data.</text>
</comment>
<dbReference type="EMBL" id="VCHX02000320">
    <property type="protein sequence ID" value="TPQ16752.1"/>
    <property type="molecule type" value="Genomic_DNA"/>
</dbReference>
<protein>
    <submittedName>
        <fullName evidence="1">Extracellular solute-binding protein</fullName>
    </submittedName>
</protein>
<accession>A0A505D3F8</accession>
<evidence type="ECO:0000313" key="1">
    <source>
        <dbReference type="EMBL" id="TPQ16752.1"/>
    </source>
</evidence>
<sequence length="549" mass="58408">MSSMSRRVLLRSMAAGGAAISVPGLLTACSTGSGDGDVSNAGKKLAPWPAYTAAAGPKPDLAPTDAGVQAGYTSYPSDLVTSVARTPGDGSTVKVMSVSFGVPPKGAAQNQYWRAVEKALGVKIEFTVISQADYQKKMATVTAGDPESLPDIINVFSGFALPREAQFVQKRAEDLTPFLSGEAVKDYPNLAGIPTHAWRDMGRIGGRVYGIPLERPLPGSTLWLNQGSFTDAGMKEGWTSQDFAAVAKRATHGKTYALGAATGSLFGNAVHSAAHRAPTGWAVDKKGTFHANYTDDRYKAAIAFQAQLRKNGSYHPDATSLSSADLSTLFLNGTAGSMQNGFGAYQALYPDSEGLLTPTPSLPYSVDGTPGGIVAARRSFGYTILKKAKKERIELLLRILDYLAAPFGTKEWELLHYGLEGPHFSRGKDGSPQPTKLGEVENITNLPFKYLAEGPQVLFVPGRPEAVRALHAWQQKVVPLALRDASYGLQSSTYTAQGTTLRALVEDAVTAVIAGRSPMSEFDAAVKTWLSRGGDRMAEEYAKDYAANA</sequence>
<proteinExistence type="predicted"/>
<reference evidence="1 2" key="1">
    <citation type="submission" date="2019-06" db="EMBL/GenBank/DDBJ databases">
        <title>Streptomyces sporangiiformans sp. nov., a novel actinomycete isolated from soil in Mount Song.</title>
        <authorList>
            <person name="Han L."/>
        </authorList>
    </citation>
    <scope>NUCLEOTIDE SEQUENCE [LARGE SCALE GENOMIC DNA]</scope>
    <source>
        <strain evidence="1 2">NEAU-SSA 1</strain>
    </source>
</reference>
<dbReference type="SUPFAM" id="SSF53850">
    <property type="entry name" value="Periplasmic binding protein-like II"/>
    <property type="match status" value="1"/>
</dbReference>
<dbReference type="InterPro" id="IPR006311">
    <property type="entry name" value="TAT_signal"/>
</dbReference>
<keyword evidence="2" id="KW-1185">Reference proteome</keyword>